<feature type="region of interest" description="Disordered" evidence="2">
    <location>
        <begin position="1"/>
        <end position="62"/>
    </location>
</feature>
<feature type="compositionally biased region" description="Basic and acidic residues" evidence="2">
    <location>
        <begin position="9"/>
        <end position="21"/>
    </location>
</feature>
<reference evidence="4 5" key="1">
    <citation type="journal article" date="2011" name="Genome Res.">
        <title>Phylogeny-wide analysis of social amoeba genomes highlights ancient origins for complex intercellular communication.</title>
        <authorList>
            <person name="Heidel A.J."/>
            <person name="Lawal H.M."/>
            <person name="Felder M."/>
            <person name="Schilde C."/>
            <person name="Helps N.R."/>
            <person name="Tunggal B."/>
            <person name="Rivero F."/>
            <person name="John U."/>
            <person name="Schleicher M."/>
            <person name="Eichinger L."/>
            <person name="Platzer M."/>
            <person name="Noegel A.A."/>
            <person name="Schaap P."/>
            <person name="Gloeckner G."/>
        </authorList>
    </citation>
    <scope>NUCLEOTIDE SEQUENCE [LARGE SCALE GENOMIC DNA]</scope>
    <source>
        <strain evidence="5">ATCC 26659 / Pp 5 / PN500</strain>
    </source>
</reference>
<keyword evidence="5" id="KW-1185">Reference proteome</keyword>
<dbReference type="GO" id="GO:0008270">
    <property type="term" value="F:zinc ion binding"/>
    <property type="evidence" value="ECO:0007669"/>
    <property type="project" value="UniProtKB-KW"/>
</dbReference>
<dbReference type="PROSITE" id="PS50119">
    <property type="entry name" value="ZF_BBOX"/>
    <property type="match status" value="1"/>
</dbReference>
<sequence>MKNNLNFEKVMDPNHITDHKTNSKSSSSSSGNCGNNNDSSSGGSHKRSKSQQQQHTTNHQTQCVHHKKKFKFICLNCNEVLCSSCIIEPPHRGHTFDDTNSIASMNSGNHYSQRLSHLWLRMKQLGDDYETFMATEQKVSEFYRILHEFLRVEEQKTKKPIKQQREITEKTIESILNEIKSINDIILELQLLCNQNSTTSDSEGSEDNNNNNNNNRNKKQKVNHNNSTKQDKDINIKKKEDEEEVEEVVQTRQEQNEQEEQQQQQNIFKDENNNNSNNDDNESNNNNNNNNNSIDIDIDNNSLSLLHNQTSPSTNFTHNDVNVISISTIIKSVKSTDSYENFISDNQLIFGNSMTKYNKQALLSKIQQYSIAYKNVDYKSPLNYEVVFDNDKLLLLKEQIQSVSELVDKNSISRSLKIFSIGKEGSFVFDPSCTAWSKLESDTVERKVTLNSVVSVGEYVYIFGGKDGDRSPVYSRYSLNANKWTSTEITRVKGQSLLFSVCSDGNNSIYLVGCSLDSFDSPSFVYRFDIHSTKFTKLADIKRTAHASMTFFHKNHIYIFNGLNQQKSIMTYDVQQATGETKLFIPDVGFGSPTVSCCYDELDHVYILERNYKFYRVSLSTKETTELKSLAFKVNRQVSMMIIDSILYLIGGNMSGNYKYGLESNEWELLNDDDKVDRFWYGACIVKLK</sequence>
<feature type="compositionally biased region" description="Low complexity" evidence="2">
    <location>
        <begin position="23"/>
        <end position="43"/>
    </location>
</feature>
<dbReference type="Gene3D" id="3.30.160.60">
    <property type="entry name" value="Classic Zinc Finger"/>
    <property type="match status" value="1"/>
</dbReference>
<dbReference type="SUPFAM" id="SSF57845">
    <property type="entry name" value="B-box zinc-binding domain"/>
    <property type="match status" value="1"/>
</dbReference>
<dbReference type="InterPro" id="IPR015915">
    <property type="entry name" value="Kelch-typ_b-propeller"/>
</dbReference>
<dbReference type="EMBL" id="ADBJ01000031">
    <property type="protein sequence ID" value="EFA80217.1"/>
    <property type="molecule type" value="Genomic_DNA"/>
</dbReference>
<dbReference type="InterPro" id="IPR000315">
    <property type="entry name" value="Znf_B-box"/>
</dbReference>
<dbReference type="AlphaFoldDB" id="D3BE86"/>
<dbReference type="OMA" id="FANIDAC"/>
<evidence type="ECO:0000313" key="4">
    <source>
        <dbReference type="EMBL" id="EFA80217.1"/>
    </source>
</evidence>
<keyword evidence="1" id="KW-0863">Zinc-finger</keyword>
<evidence type="ECO:0000256" key="2">
    <source>
        <dbReference type="SAM" id="MobiDB-lite"/>
    </source>
</evidence>
<dbReference type="RefSeq" id="XP_020432337.1">
    <property type="nucleotide sequence ID" value="XM_020577889.1"/>
</dbReference>
<gene>
    <name evidence="4" type="ORF">PPL_07041</name>
</gene>
<keyword evidence="1" id="KW-0862">Zinc</keyword>
<feature type="compositionally biased region" description="Basic and acidic residues" evidence="2">
    <location>
        <begin position="229"/>
        <end position="240"/>
    </location>
</feature>
<evidence type="ECO:0000259" key="3">
    <source>
        <dbReference type="PROSITE" id="PS50119"/>
    </source>
</evidence>
<dbReference type="CDD" id="cd19756">
    <property type="entry name" value="Bbox2"/>
    <property type="match status" value="1"/>
</dbReference>
<keyword evidence="1" id="KW-0479">Metal-binding</keyword>
<dbReference type="Gene3D" id="2.120.10.80">
    <property type="entry name" value="Kelch-type beta propeller"/>
    <property type="match status" value="1"/>
</dbReference>
<evidence type="ECO:0000256" key="1">
    <source>
        <dbReference type="PROSITE-ProRule" id="PRU00024"/>
    </source>
</evidence>
<feature type="compositionally biased region" description="Low complexity" evidence="2">
    <location>
        <begin position="261"/>
        <end position="295"/>
    </location>
</feature>
<proteinExistence type="predicted"/>
<organism evidence="4 5">
    <name type="scientific">Heterostelium pallidum (strain ATCC 26659 / Pp 5 / PN500)</name>
    <name type="common">Cellular slime mold</name>
    <name type="synonym">Polysphondylium pallidum</name>
    <dbReference type="NCBI Taxonomy" id="670386"/>
    <lineage>
        <taxon>Eukaryota</taxon>
        <taxon>Amoebozoa</taxon>
        <taxon>Evosea</taxon>
        <taxon>Eumycetozoa</taxon>
        <taxon>Dictyostelia</taxon>
        <taxon>Acytosteliales</taxon>
        <taxon>Acytosteliaceae</taxon>
        <taxon>Heterostelium</taxon>
    </lineage>
</organism>
<feature type="region of interest" description="Disordered" evidence="2">
    <location>
        <begin position="197"/>
        <end position="295"/>
    </location>
</feature>
<dbReference type="SUPFAM" id="SSF117281">
    <property type="entry name" value="Kelch motif"/>
    <property type="match status" value="1"/>
</dbReference>
<accession>D3BE86</accession>
<dbReference type="InParanoid" id="D3BE86"/>
<comment type="caution">
    <text evidence="4">The sequence shown here is derived from an EMBL/GenBank/DDBJ whole genome shotgun (WGS) entry which is preliminary data.</text>
</comment>
<dbReference type="Pfam" id="PF00643">
    <property type="entry name" value="zf-B_box"/>
    <property type="match status" value="1"/>
</dbReference>
<dbReference type="GeneID" id="31362522"/>
<dbReference type="Proteomes" id="UP000001396">
    <property type="component" value="Unassembled WGS sequence"/>
</dbReference>
<protein>
    <recommendedName>
        <fullName evidence="3">B box-type domain-containing protein</fullName>
    </recommendedName>
</protein>
<name>D3BE86_HETP5</name>
<feature type="compositionally biased region" description="Low complexity" evidence="2">
    <location>
        <begin position="50"/>
        <end position="62"/>
    </location>
</feature>
<evidence type="ECO:0000313" key="5">
    <source>
        <dbReference type="Proteomes" id="UP000001396"/>
    </source>
</evidence>
<feature type="domain" description="B box-type" evidence="3">
    <location>
        <begin position="58"/>
        <end position="99"/>
    </location>
</feature>